<dbReference type="RefSeq" id="WP_132688545.1">
    <property type="nucleotide sequence ID" value="NZ_SKBU01000006.1"/>
</dbReference>
<keyword evidence="8 13" id="KW-0457">Lysine biosynthesis</keyword>
<comment type="catalytic activity">
    <reaction evidence="12 13">
        <text>(S)-2,3,4,5-tetrahydrodipicolinate + NAD(+) + H2O = (2S,4S)-4-hydroxy-2,3,4,5-tetrahydrodipicolinate + NADH + H(+)</text>
        <dbReference type="Rhea" id="RHEA:35323"/>
        <dbReference type="ChEBI" id="CHEBI:15377"/>
        <dbReference type="ChEBI" id="CHEBI:15378"/>
        <dbReference type="ChEBI" id="CHEBI:16845"/>
        <dbReference type="ChEBI" id="CHEBI:57540"/>
        <dbReference type="ChEBI" id="CHEBI:57945"/>
        <dbReference type="ChEBI" id="CHEBI:67139"/>
        <dbReference type="EC" id="1.17.1.8"/>
    </reaction>
</comment>
<dbReference type="InterPro" id="IPR022663">
    <property type="entry name" value="DapB_C"/>
</dbReference>
<dbReference type="PANTHER" id="PTHR20836:SF0">
    <property type="entry name" value="4-HYDROXY-TETRAHYDRODIPICOLINATE REDUCTASE 1, CHLOROPLASTIC-RELATED"/>
    <property type="match status" value="1"/>
</dbReference>
<feature type="binding site" evidence="13">
    <location>
        <begin position="116"/>
        <end position="119"/>
    </location>
    <ligand>
        <name>NAD(+)</name>
        <dbReference type="ChEBI" id="CHEBI:57540"/>
    </ligand>
</feature>
<evidence type="ECO:0000256" key="6">
    <source>
        <dbReference type="ARBA" id="ARBA00023002"/>
    </source>
</evidence>
<keyword evidence="5 13" id="KW-0220">Diaminopimelate biosynthesis</keyword>
<proteinExistence type="inferred from homology"/>
<evidence type="ECO:0000256" key="13">
    <source>
        <dbReference type="HAMAP-Rule" id="MF_00102"/>
    </source>
</evidence>
<feature type="binding site" evidence="13">
    <location>
        <begin position="92"/>
        <end position="94"/>
    </location>
    <ligand>
        <name>NAD(+)</name>
        <dbReference type="ChEBI" id="CHEBI:57540"/>
    </ligand>
</feature>
<dbReference type="GO" id="GO:0050661">
    <property type="term" value="F:NADP binding"/>
    <property type="evidence" value="ECO:0007669"/>
    <property type="project" value="UniProtKB-UniRule"/>
</dbReference>
<feature type="binding site" evidence="13">
    <location>
        <begin position="9"/>
        <end position="14"/>
    </location>
    <ligand>
        <name>NAD(+)</name>
        <dbReference type="ChEBI" id="CHEBI:57540"/>
    </ligand>
</feature>
<protein>
    <recommendedName>
        <fullName evidence="10 13">4-hydroxy-tetrahydrodipicolinate reductase</fullName>
        <shortName evidence="13">HTPA reductase</shortName>
        <ecNumber evidence="10 13">1.17.1.8</ecNumber>
    </recommendedName>
</protein>
<evidence type="ECO:0000256" key="1">
    <source>
        <dbReference type="ARBA" id="ARBA00006642"/>
    </source>
</evidence>
<gene>
    <name evidence="13" type="primary">dapB</name>
    <name evidence="16" type="ORF">E0L93_03555</name>
</gene>
<comment type="subunit">
    <text evidence="13">Homotetramer.</text>
</comment>
<dbReference type="PROSITE" id="PS01298">
    <property type="entry name" value="DAPB"/>
    <property type="match status" value="1"/>
</dbReference>
<dbReference type="InterPro" id="IPR022664">
    <property type="entry name" value="DapB_N_CS"/>
</dbReference>
<comment type="subcellular location">
    <subcellularLocation>
        <location evidence="13">Cytoplasm</location>
    </subcellularLocation>
</comment>
<dbReference type="NCBIfam" id="TIGR00036">
    <property type="entry name" value="dapB"/>
    <property type="match status" value="1"/>
</dbReference>
<keyword evidence="6 13" id="KW-0560">Oxidoreductase</keyword>
<dbReference type="GO" id="GO:0019877">
    <property type="term" value="P:diaminopimelate biosynthetic process"/>
    <property type="evidence" value="ECO:0007669"/>
    <property type="project" value="UniProtKB-UniRule"/>
</dbReference>
<evidence type="ECO:0000256" key="5">
    <source>
        <dbReference type="ARBA" id="ARBA00022915"/>
    </source>
</evidence>
<dbReference type="GO" id="GO:0009089">
    <property type="term" value="P:lysine biosynthetic process via diaminopimelate"/>
    <property type="evidence" value="ECO:0007669"/>
    <property type="project" value="UniProtKB-UniRule"/>
</dbReference>
<evidence type="ECO:0000256" key="11">
    <source>
        <dbReference type="ARBA" id="ARBA00049080"/>
    </source>
</evidence>
<dbReference type="EC" id="1.17.1.8" evidence="10 13"/>
<sequence length="272" mass="28326">MPVRVAVLGAAGRMGREICRAALESEECELAGGTVRPGSDDLGADLGELCGAGRAGVAATEDPPQDADVLIDFTTPEATVGHLAYRKPVVIGTTGLAEDERAEIEAAAGNVPVVLAPNMSVGVNLLVEMVRDLAARLGAGYDIELVEAHHRGKRDAPSGTALLLARAAAEGRNRRLEDVAVYGRHGVAPRGEGEIGIHAVRGGAVVGEHRLTFYSEGEEVEVTHRARSRRTFATGALRAAAFAAQAEPGLYTMQDVLEWSGGGGFAGDSRPM</sequence>
<dbReference type="Proteomes" id="UP000295244">
    <property type="component" value="Unassembled WGS sequence"/>
</dbReference>
<evidence type="ECO:0000259" key="14">
    <source>
        <dbReference type="Pfam" id="PF01113"/>
    </source>
</evidence>
<dbReference type="CDD" id="cd02274">
    <property type="entry name" value="DHDPR_N"/>
    <property type="match status" value="1"/>
</dbReference>
<dbReference type="SUPFAM" id="SSF55347">
    <property type="entry name" value="Glyceraldehyde-3-phosphate dehydrogenase-like, C-terminal domain"/>
    <property type="match status" value="1"/>
</dbReference>
<comment type="caution">
    <text evidence="16">The sequence shown here is derived from an EMBL/GenBank/DDBJ whole genome shotgun (WGS) entry which is preliminary data.</text>
</comment>
<dbReference type="UniPathway" id="UPA00034">
    <property type="reaction ID" value="UER00018"/>
</dbReference>
<dbReference type="GO" id="GO:0005829">
    <property type="term" value="C:cytosol"/>
    <property type="evidence" value="ECO:0007669"/>
    <property type="project" value="TreeGrafter"/>
</dbReference>
<comment type="similarity">
    <text evidence="1 13">Belongs to the DapB family.</text>
</comment>
<dbReference type="InterPro" id="IPR000846">
    <property type="entry name" value="DapB_N"/>
</dbReference>
<evidence type="ECO:0000256" key="3">
    <source>
        <dbReference type="ARBA" id="ARBA00022605"/>
    </source>
</evidence>
<dbReference type="SUPFAM" id="SSF51735">
    <property type="entry name" value="NAD(P)-binding Rossmann-fold domains"/>
    <property type="match status" value="1"/>
</dbReference>
<dbReference type="GO" id="GO:0051287">
    <property type="term" value="F:NAD binding"/>
    <property type="evidence" value="ECO:0007669"/>
    <property type="project" value="UniProtKB-UniRule"/>
</dbReference>
<dbReference type="AlphaFoldDB" id="A0A4R1BQY2"/>
<keyword evidence="3 13" id="KW-0028">Amino-acid biosynthesis</keyword>
<evidence type="ECO:0000256" key="12">
    <source>
        <dbReference type="ARBA" id="ARBA00049396"/>
    </source>
</evidence>
<dbReference type="InterPro" id="IPR023940">
    <property type="entry name" value="DHDPR_bac"/>
</dbReference>
<dbReference type="OrthoDB" id="9790352at2"/>
<evidence type="ECO:0000313" key="16">
    <source>
        <dbReference type="EMBL" id="TCJ20031.1"/>
    </source>
</evidence>
<feature type="domain" description="Dihydrodipicolinate reductase C-terminal" evidence="15">
    <location>
        <begin position="122"/>
        <end position="257"/>
    </location>
</feature>
<dbReference type="GO" id="GO:0016726">
    <property type="term" value="F:oxidoreductase activity, acting on CH or CH2 groups, NAD or NADP as acceptor"/>
    <property type="evidence" value="ECO:0007669"/>
    <property type="project" value="UniProtKB-UniRule"/>
</dbReference>
<dbReference type="Pfam" id="PF01113">
    <property type="entry name" value="DapB_N"/>
    <property type="match status" value="1"/>
</dbReference>
<feature type="binding site" evidence="13">
    <location>
        <position position="150"/>
    </location>
    <ligand>
        <name>(S)-2,3,4,5-tetrahydrodipicolinate</name>
        <dbReference type="ChEBI" id="CHEBI:16845"/>
    </ligand>
</feature>
<evidence type="ECO:0000256" key="7">
    <source>
        <dbReference type="ARBA" id="ARBA00023027"/>
    </source>
</evidence>
<comment type="caution">
    <text evidence="13">Lacks conserved residue(s) required for the propagation of feature annotation.</text>
</comment>
<evidence type="ECO:0000256" key="2">
    <source>
        <dbReference type="ARBA" id="ARBA00022490"/>
    </source>
</evidence>
<evidence type="ECO:0000313" key="17">
    <source>
        <dbReference type="Proteomes" id="UP000295244"/>
    </source>
</evidence>
<dbReference type="InterPro" id="IPR036291">
    <property type="entry name" value="NAD(P)-bd_dom_sf"/>
</dbReference>
<evidence type="ECO:0000256" key="9">
    <source>
        <dbReference type="ARBA" id="ARBA00037922"/>
    </source>
</evidence>
<accession>A0A4R1BQY2</accession>
<dbReference type="Pfam" id="PF05173">
    <property type="entry name" value="DapB_C"/>
    <property type="match status" value="1"/>
</dbReference>
<evidence type="ECO:0000259" key="15">
    <source>
        <dbReference type="Pfam" id="PF05173"/>
    </source>
</evidence>
<feature type="active site" description="Proton donor" evidence="13">
    <location>
        <position position="153"/>
    </location>
</feature>
<name>A0A4R1BQY2_9ACTN</name>
<feature type="binding site" evidence="13">
    <location>
        <position position="36"/>
    </location>
    <ligand>
        <name>NADP(+)</name>
        <dbReference type="ChEBI" id="CHEBI:58349"/>
    </ligand>
</feature>
<dbReference type="HAMAP" id="MF_00102">
    <property type="entry name" value="DapB"/>
    <property type="match status" value="1"/>
</dbReference>
<feature type="active site" description="Proton donor/acceptor" evidence="13">
    <location>
        <position position="149"/>
    </location>
</feature>
<evidence type="ECO:0000256" key="10">
    <source>
        <dbReference type="ARBA" id="ARBA00038983"/>
    </source>
</evidence>
<dbReference type="Gene3D" id="3.30.360.10">
    <property type="entry name" value="Dihydrodipicolinate Reductase, domain 2"/>
    <property type="match status" value="1"/>
</dbReference>
<keyword evidence="7 13" id="KW-0520">NAD</keyword>
<dbReference type="PIRSF" id="PIRSF000161">
    <property type="entry name" value="DHPR"/>
    <property type="match status" value="1"/>
</dbReference>
<comment type="pathway">
    <text evidence="9 13">Amino-acid biosynthesis; L-lysine biosynthesis via DAP pathway; (S)-tetrahydrodipicolinate from L-aspartate: step 4/4.</text>
</comment>
<comment type="function">
    <text evidence="13">Catalyzes the conversion of 4-hydroxy-tetrahydrodipicolinate (HTPA) to tetrahydrodipicolinate.</text>
</comment>
<keyword evidence="4 13" id="KW-0521">NADP</keyword>
<dbReference type="EMBL" id="SKBU01000006">
    <property type="protein sequence ID" value="TCJ20031.1"/>
    <property type="molecule type" value="Genomic_DNA"/>
</dbReference>
<organism evidence="16 17">
    <name type="scientific">Rubrobacter taiwanensis</name>
    <dbReference type="NCBI Taxonomy" id="185139"/>
    <lineage>
        <taxon>Bacteria</taxon>
        <taxon>Bacillati</taxon>
        <taxon>Actinomycetota</taxon>
        <taxon>Rubrobacteria</taxon>
        <taxon>Rubrobacterales</taxon>
        <taxon>Rubrobacteraceae</taxon>
        <taxon>Rubrobacter</taxon>
    </lineage>
</organism>
<evidence type="ECO:0000256" key="4">
    <source>
        <dbReference type="ARBA" id="ARBA00022857"/>
    </source>
</evidence>
<keyword evidence="2 13" id="KW-0963">Cytoplasm</keyword>
<feature type="domain" description="Dihydrodipicolinate reductase N-terminal" evidence="14">
    <location>
        <begin position="3"/>
        <end position="119"/>
    </location>
</feature>
<reference evidence="16 17" key="1">
    <citation type="submission" date="2019-03" db="EMBL/GenBank/DDBJ databases">
        <title>Whole genome sequence of a novel Rubrobacter taiwanensis strain, isolated from Yellowstone National Park.</title>
        <authorList>
            <person name="Freed S."/>
            <person name="Ramaley R.F."/>
            <person name="Kyndt J.A."/>
        </authorList>
    </citation>
    <scope>NUCLEOTIDE SEQUENCE [LARGE SCALE GENOMIC DNA]</scope>
    <source>
        <strain evidence="16 17">Yellowstone</strain>
    </source>
</reference>
<comment type="caution">
    <text evidence="13">Was originally thought to be a dihydrodipicolinate reductase (DHDPR), catalyzing the conversion of dihydrodipicolinate to tetrahydrodipicolinate. However, it was shown in E.coli that the substrate of the enzymatic reaction is not dihydrodipicolinate (DHDP) but in fact (2S,4S)-4-hydroxy-2,3,4,5-tetrahydrodipicolinic acid (HTPA), the product released by the DapA-catalyzed reaction.</text>
</comment>
<dbReference type="PANTHER" id="PTHR20836">
    <property type="entry name" value="DIHYDRODIPICOLINATE REDUCTASE"/>
    <property type="match status" value="1"/>
</dbReference>
<evidence type="ECO:0000256" key="8">
    <source>
        <dbReference type="ARBA" id="ARBA00023154"/>
    </source>
</evidence>
<dbReference type="Gene3D" id="3.40.50.720">
    <property type="entry name" value="NAD(P)-binding Rossmann-like Domain"/>
    <property type="match status" value="1"/>
</dbReference>
<dbReference type="GO" id="GO:0008839">
    <property type="term" value="F:4-hydroxy-tetrahydrodipicolinate reductase"/>
    <property type="evidence" value="ECO:0007669"/>
    <property type="project" value="UniProtKB-UniRule"/>
</dbReference>
<feature type="binding site" evidence="13">
    <location>
        <begin position="159"/>
        <end position="160"/>
    </location>
    <ligand>
        <name>(S)-2,3,4,5-tetrahydrodipicolinate</name>
        <dbReference type="ChEBI" id="CHEBI:16845"/>
    </ligand>
</feature>
<keyword evidence="17" id="KW-1185">Reference proteome</keyword>
<comment type="catalytic activity">
    <reaction evidence="11 13">
        <text>(S)-2,3,4,5-tetrahydrodipicolinate + NADP(+) + H2O = (2S,4S)-4-hydroxy-2,3,4,5-tetrahydrodipicolinate + NADPH + H(+)</text>
        <dbReference type="Rhea" id="RHEA:35331"/>
        <dbReference type="ChEBI" id="CHEBI:15377"/>
        <dbReference type="ChEBI" id="CHEBI:15378"/>
        <dbReference type="ChEBI" id="CHEBI:16845"/>
        <dbReference type="ChEBI" id="CHEBI:57783"/>
        <dbReference type="ChEBI" id="CHEBI:58349"/>
        <dbReference type="ChEBI" id="CHEBI:67139"/>
        <dbReference type="EC" id="1.17.1.8"/>
    </reaction>
</comment>